<dbReference type="InterPro" id="IPR001232">
    <property type="entry name" value="SKP1-like"/>
</dbReference>
<comment type="caution">
    <text evidence="5">The sequence shown here is derived from an EMBL/GenBank/DDBJ whole genome shotgun (WGS) entry which is preliminary data.</text>
</comment>
<keyword evidence="6" id="KW-1185">Reference proteome</keyword>
<dbReference type="SUPFAM" id="SSF81382">
    <property type="entry name" value="Skp1 dimerisation domain-like"/>
    <property type="match status" value="1"/>
</dbReference>
<dbReference type="InterPro" id="IPR016897">
    <property type="entry name" value="SKP1"/>
</dbReference>
<dbReference type="Gene3D" id="3.30.710.10">
    <property type="entry name" value="Potassium Channel Kv1.1, Chain A"/>
    <property type="match status" value="1"/>
</dbReference>
<dbReference type="InterPro" id="IPR016073">
    <property type="entry name" value="Skp1_comp_POZ"/>
</dbReference>
<dbReference type="Proteomes" id="UP000786811">
    <property type="component" value="Unassembled WGS sequence"/>
</dbReference>
<dbReference type="EMBL" id="CAJNRD030001116">
    <property type="protein sequence ID" value="CAG5076037.1"/>
    <property type="molecule type" value="Genomic_DNA"/>
</dbReference>
<dbReference type="PANTHER" id="PTHR11165">
    <property type="entry name" value="SKP1"/>
    <property type="match status" value="1"/>
</dbReference>
<evidence type="ECO:0000256" key="3">
    <source>
        <dbReference type="PIRNR" id="PIRNR028729"/>
    </source>
</evidence>
<dbReference type="GO" id="GO:0006511">
    <property type="term" value="P:ubiquitin-dependent protein catabolic process"/>
    <property type="evidence" value="ECO:0007669"/>
    <property type="project" value="InterPro"/>
</dbReference>
<dbReference type="AlphaFoldDB" id="A0A8J2EEE7"/>
<reference evidence="5" key="1">
    <citation type="submission" date="2021-04" db="EMBL/GenBank/DDBJ databases">
        <authorList>
            <person name="Chebbi M.A.C M."/>
        </authorList>
    </citation>
    <scope>NUCLEOTIDE SEQUENCE</scope>
</reference>
<organism evidence="5 6">
    <name type="scientific">Cotesia congregata</name>
    <name type="common">Parasitoid wasp</name>
    <name type="synonym">Apanteles congregatus</name>
    <dbReference type="NCBI Taxonomy" id="51543"/>
    <lineage>
        <taxon>Eukaryota</taxon>
        <taxon>Metazoa</taxon>
        <taxon>Ecdysozoa</taxon>
        <taxon>Arthropoda</taxon>
        <taxon>Hexapoda</taxon>
        <taxon>Insecta</taxon>
        <taxon>Pterygota</taxon>
        <taxon>Neoptera</taxon>
        <taxon>Endopterygota</taxon>
        <taxon>Hymenoptera</taxon>
        <taxon>Apocrita</taxon>
        <taxon>Ichneumonoidea</taxon>
        <taxon>Braconidae</taxon>
        <taxon>Microgastrinae</taxon>
        <taxon>Cotesia</taxon>
    </lineage>
</organism>
<comment type="pathway">
    <text evidence="3">Protein modification; protein ubiquitination.</text>
</comment>
<evidence type="ECO:0000313" key="5">
    <source>
        <dbReference type="EMBL" id="CAG5076037.1"/>
    </source>
</evidence>
<dbReference type="UniPathway" id="UPA00143"/>
<comment type="similarity">
    <text evidence="1 3">Belongs to the SKP1 family.</text>
</comment>
<accession>A0A8J2EEE7</accession>
<protein>
    <submittedName>
        <fullName evidence="5">Similar to ASK9: SKP1-like protein 9 (Arabidopsis thaliana)</fullName>
    </submittedName>
</protein>
<keyword evidence="2 3" id="KW-0833">Ubl conjugation pathway</keyword>
<evidence type="ECO:0000259" key="4">
    <source>
        <dbReference type="Pfam" id="PF03931"/>
    </source>
</evidence>
<evidence type="ECO:0000256" key="1">
    <source>
        <dbReference type="ARBA" id="ARBA00009993"/>
    </source>
</evidence>
<evidence type="ECO:0000256" key="2">
    <source>
        <dbReference type="ARBA" id="ARBA00022786"/>
    </source>
</evidence>
<dbReference type="InterPro" id="IPR036296">
    <property type="entry name" value="SKP1-like_dim_sf"/>
</dbReference>
<dbReference type="SMART" id="SM00512">
    <property type="entry name" value="Skp1"/>
    <property type="match status" value="1"/>
</dbReference>
<feature type="domain" description="SKP1 component POZ" evidence="4">
    <location>
        <begin position="17"/>
        <end position="63"/>
    </location>
</feature>
<dbReference type="GO" id="GO:0016567">
    <property type="term" value="P:protein ubiquitination"/>
    <property type="evidence" value="ECO:0007669"/>
    <property type="project" value="UniProtKB-UniPathway"/>
</dbReference>
<dbReference type="Pfam" id="PF03931">
    <property type="entry name" value="Skp1_POZ"/>
    <property type="match status" value="1"/>
</dbReference>
<evidence type="ECO:0000313" key="6">
    <source>
        <dbReference type="Proteomes" id="UP000786811"/>
    </source>
</evidence>
<dbReference type="SUPFAM" id="SSF54695">
    <property type="entry name" value="POZ domain"/>
    <property type="match status" value="1"/>
</dbReference>
<gene>
    <name evidence="5" type="ORF">HICCMSTLAB_LOCUS2018</name>
</gene>
<dbReference type="InterPro" id="IPR011333">
    <property type="entry name" value="SKP1/BTB/POZ_sf"/>
</dbReference>
<proteinExistence type="inferred from homology"/>
<dbReference type="PIRSF" id="PIRSF028729">
    <property type="entry name" value="E3_ubiquit_lig_SCF_Skp"/>
    <property type="match status" value="1"/>
</dbReference>
<sequence length="177" mass="20682">MSKKMDVDSEDGRTCNIITSDGESHRVARSMIIRWQTISELLELSDDASNDIPLPNVSSDIFKLLKIWDSEHSYVKKGEEIPIKINCGYKCFNLEEKPRAFFKKIHQENKHKIFELIKAANYLNIPDLYRAACRFVAMIIKEKRTSDKIREYLEFPTPSPRSGLVIVKYHNKWCEEL</sequence>
<name>A0A8J2EEE7_COTCN</name>
<dbReference type="OrthoDB" id="2342932at2759"/>